<evidence type="ECO:0000256" key="1">
    <source>
        <dbReference type="SAM" id="MobiDB-lite"/>
    </source>
</evidence>
<comment type="caution">
    <text evidence="2">The sequence shown here is derived from an EMBL/GenBank/DDBJ whole genome shotgun (WGS) entry which is preliminary data.</text>
</comment>
<feature type="compositionally biased region" description="Gly residues" evidence="1">
    <location>
        <begin position="21"/>
        <end position="31"/>
    </location>
</feature>
<dbReference type="Proteomes" id="UP001153269">
    <property type="component" value="Unassembled WGS sequence"/>
</dbReference>
<feature type="region of interest" description="Disordered" evidence="1">
    <location>
        <begin position="100"/>
        <end position="127"/>
    </location>
</feature>
<evidence type="ECO:0000313" key="3">
    <source>
        <dbReference type="Proteomes" id="UP001153269"/>
    </source>
</evidence>
<reference evidence="2" key="1">
    <citation type="submission" date="2020-03" db="EMBL/GenBank/DDBJ databases">
        <authorList>
            <person name="Weist P."/>
        </authorList>
    </citation>
    <scope>NUCLEOTIDE SEQUENCE</scope>
</reference>
<feature type="compositionally biased region" description="Pro residues" evidence="1">
    <location>
        <begin position="106"/>
        <end position="118"/>
    </location>
</feature>
<evidence type="ECO:0000313" key="2">
    <source>
        <dbReference type="EMBL" id="CAB1435151.1"/>
    </source>
</evidence>
<organism evidence="2 3">
    <name type="scientific">Pleuronectes platessa</name>
    <name type="common">European plaice</name>
    <dbReference type="NCBI Taxonomy" id="8262"/>
    <lineage>
        <taxon>Eukaryota</taxon>
        <taxon>Metazoa</taxon>
        <taxon>Chordata</taxon>
        <taxon>Craniata</taxon>
        <taxon>Vertebrata</taxon>
        <taxon>Euteleostomi</taxon>
        <taxon>Actinopterygii</taxon>
        <taxon>Neopterygii</taxon>
        <taxon>Teleostei</taxon>
        <taxon>Neoteleostei</taxon>
        <taxon>Acanthomorphata</taxon>
        <taxon>Carangaria</taxon>
        <taxon>Pleuronectiformes</taxon>
        <taxon>Pleuronectoidei</taxon>
        <taxon>Pleuronectidae</taxon>
        <taxon>Pleuronectes</taxon>
    </lineage>
</organism>
<dbReference type="AlphaFoldDB" id="A0A9N7URX6"/>
<proteinExistence type="predicted"/>
<sequence>MATCKSTPTSPGADGVSASGGRPGESSGCGGASNENGYQLASTVSAALITGRDGFLGTDVASFSPPPSHKHTYVPILSLAKSCSPKWRCASAKGFASLPPSVLAPSSPPPPCSLPQPSVPHKHTKLSVSGFELHDAASSVTSAPETGSRCPDR</sequence>
<protein>
    <submittedName>
        <fullName evidence="2">Uncharacterized protein</fullName>
    </submittedName>
</protein>
<feature type="region of interest" description="Disordered" evidence="1">
    <location>
        <begin position="1"/>
        <end position="34"/>
    </location>
</feature>
<feature type="compositionally biased region" description="Polar residues" evidence="1">
    <location>
        <begin position="1"/>
        <end position="10"/>
    </location>
</feature>
<keyword evidence="3" id="KW-1185">Reference proteome</keyword>
<name>A0A9N7URX6_PLEPL</name>
<accession>A0A9N7URX6</accession>
<gene>
    <name evidence="2" type="ORF">PLEPLA_LOCUS23244</name>
</gene>
<dbReference type="EMBL" id="CADEAL010001738">
    <property type="protein sequence ID" value="CAB1435151.1"/>
    <property type="molecule type" value="Genomic_DNA"/>
</dbReference>